<dbReference type="Gene3D" id="3.80.10.10">
    <property type="entry name" value="Ribonuclease Inhibitor"/>
    <property type="match status" value="1"/>
</dbReference>
<keyword evidence="2" id="KW-1185">Reference proteome</keyword>
<proteinExistence type="predicted"/>
<name>A0A9P5MR92_9AGAM</name>
<dbReference type="SUPFAM" id="SSF52047">
    <property type="entry name" value="RNI-like"/>
    <property type="match status" value="1"/>
</dbReference>
<reference evidence="1" key="2">
    <citation type="journal article" date="2020" name="Nat. Commun.">
        <title>Large-scale genome sequencing of mycorrhizal fungi provides insights into the early evolution of symbiotic traits.</title>
        <authorList>
            <person name="Miyauchi S."/>
            <person name="Kiss E."/>
            <person name="Kuo A."/>
            <person name="Drula E."/>
            <person name="Kohler A."/>
            <person name="Sanchez-Garcia M."/>
            <person name="Morin E."/>
            <person name="Andreopoulos B."/>
            <person name="Barry K.W."/>
            <person name="Bonito G."/>
            <person name="Buee M."/>
            <person name="Carver A."/>
            <person name="Chen C."/>
            <person name="Cichocki N."/>
            <person name="Clum A."/>
            <person name="Culley D."/>
            <person name="Crous P.W."/>
            <person name="Fauchery L."/>
            <person name="Girlanda M."/>
            <person name="Hayes R.D."/>
            <person name="Keri Z."/>
            <person name="LaButti K."/>
            <person name="Lipzen A."/>
            <person name="Lombard V."/>
            <person name="Magnuson J."/>
            <person name="Maillard F."/>
            <person name="Murat C."/>
            <person name="Nolan M."/>
            <person name="Ohm R.A."/>
            <person name="Pangilinan J."/>
            <person name="Pereira M.F."/>
            <person name="Perotto S."/>
            <person name="Peter M."/>
            <person name="Pfister S."/>
            <person name="Riley R."/>
            <person name="Sitrit Y."/>
            <person name="Stielow J.B."/>
            <person name="Szollosi G."/>
            <person name="Zifcakova L."/>
            <person name="Stursova M."/>
            <person name="Spatafora J.W."/>
            <person name="Tedersoo L."/>
            <person name="Vaario L.M."/>
            <person name="Yamada A."/>
            <person name="Yan M."/>
            <person name="Wang P."/>
            <person name="Xu J."/>
            <person name="Bruns T."/>
            <person name="Baldrian P."/>
            <person name="Vilgalys R."/>
            <person name="Dunand C."/>
            <person name="Henrissat B."/>
            <person name="Grigoriev I.V."/>
            <person name="Hibbett D."/>
            <person name="Nagy L.G."/>
            <person name="Martin F.M."/>
        </authorList>
    </citation>
    <scope>NUCLEOTIDE SEQUENCE</scope>
    <source>
        <strain evidence="1">Prilba</strain>
    </source>
</reference>
<dbReference type="OrthoDB" id="3365698at2759"/>
<dbReference type="AlphaFoldDB" id="A0A9P5MR92"/>
<evidence type="ECO:0000313" key="2">
    <source>
        <dbReference type="Proteomes" id="UP000759537"/>
    </source>
</evidence>
<sequence length="421" mass="46794">MFASSSRLDLSITVGPEKPRHIKTILSGPLPILIDYTRMYGDIAGSALWRLRAALKHHDRVREIAFEGSRANFNQILKMTQCAFPVLEGLIICFGDNYYEPKLPDTFLRGPDLSDLHLRRIALQDVSLASISGFLLSATAVTDLYLKIDTPFGPSPEASLLTCLQGMPCLRRLDLSMSILSESPLQPPTTPSPKDVVPLSKLTTLRYGGYGVFLDALAAGLSAPSLRNVSIQFFDHVLPAVTARVHLPRFISEIEECYHAVHVNFHDSGFSLSLWTQSEYINHYLPRFKLSRVPGHVPELIIRMSGALSTRLATVEELRVTFVSTAANVWEDFIPWREFLQHFPRLKAFRTEGAINCSIARALLRDHGEPNNDFAFLSALEELELGKNSSDSPCGPELAAFEPIVSARQQAGCPIKVFFST</sequence>
<dbReference type="InterPro" id="IPR032675">
    <property type="entry name" value="LRR_dom_sf"/>
</dbReference>
<organism evidence="1 2">
    <name type="scientific">Russula ochroleuca</name>
    <dbReference type="NCBI Taxonomy" id="152965"/>
    <lineage>
        <taxon>Eukaryota</taxon>
        <taxon>Fungi</taxon>
        <taxon>Dikarya</taxon>
        <taxon>Basidiomycota</taxon>
        <taxon>Agaricomycotina</taxon>
        <taxon>Agaricomycetes</taxon>
        <taxon>Russulales</taxon>
        <taxon>Russulaceae</taxon>
        <taxon>Russula</taxon>
    </lineage>
</organism>
<evidence type="ECO:0000313" key="1">
    <source>
        <dbReference type="EMBL" id="KAF8475211.1"/>
    </source>
</evidence>
<dbReference type="Proteomes" id="UP000759537">
    <property type="component" value="Unassembled WGS sequence"/>
</dbReference>
<dbReference type="EMBL" id="WHVB01000016">
    <property type="protein sequence ID" value="KAF8475211.1"/>
    <property type="molecule type" value="Genomic_DNA"/>
</dbReference>
<accession>A0A9P5MR92</accession>
<comment type="caution">
    <text evidence="1">The sequence shown here is derived from an EMBL/GenBank/DDBJ whole genome shotgun (WGS) entry which is preliminary data.</text>
</comment>
<gene>
    <name evidence="1" type="ORF">DFH94DRAFT_116376</name>
</gene>
<reference evidence="1" key="1">
    <citation type="submission" date="2019-10" db="EMBL/GenBank/DDBJ databases">
        <authorList>
            <consortium name="DOE Joint Genome Institute"/>
            <person name="Kuo A."/>
            <person name="Miyauchi S."/>
            <person name="Kiss E."/>
            <person name="Drula E."/>
            <person name="Kohler A."/>
            <person name="Sanchez-Garcia M."/>
            <person name="Andreopoulos B."/>
            <person name="Barry K.W."/>
            <person name="Bonito G."/>
            <person name="Buee M."/>
            <person name="Carver A."/>
            <person name="Chen C."/>
            <person name="Cichocki N."/>
            <person name="Clum A."/>
            <person name="Culley D."/>
            <person name="Crous P.W."/>
            <person name="Fauchery L."/>
            <person name="Girlanda M."/>
            <person name="Hayes R."/>
            <person name="Keri Z."/>
            <person name="LaButti K."/>
            <person name="Lipzen A."/>
            <person name="Lombard V."/>
            <person name="Magnuson J."/>
            <person name="Maillard F."/>
            <person name="Morin E."/>
            <person name="Murat C."/>
            <person name="Nolan M."/>
            <person name="Ohm R."/>
            <person name="Pangilinan J."/>
            <person name="Pereira M."/>
            <person name="Perotto S."/>
            <person name="Peter M."/>
            <person name="Riley R."/>
            <person name="Sitrit Y."/>
            <person name="Stielow B."/>
            <person name="Szollosi G."/>
            <person name="Zifcakova L."/>
            <person name="Stursova M."/>
            <person name="Spatafora J.W."/>
            <person name="Tedersoo L."/>
            <person name="Vaario L.-M."/>
            <person name="Yamada A."/>
            <person name="Yan M."/>
            <person name="Wang P."/>
            <person name="Xu J."/>
            <person name="Bruns T."/>
            <person name="Baldrian P."/>
            <person name="Vilgalys R."/>
            <person name="Henrissat B."/>
            <person name="Grigoriev I.V."/>
            <person name="Hibbett D."/>
            <person name="Nagy L.G."/>
            <person name="Martin F.M."/>
        </authorList>
    </citation>
    <scope>NUCLEOTIDE SEQUENCE</scope>
    <source>
        <strain evidence="1">Prilba</strain>
    </source>
</reference>
<protein>
    <submittedName>
        <fullName evidence="1">Uncharacterized protein</fullName>
    </submittedName>
</protein>